<protein>
    <recommendedName>
        <fullName evidence="2">Universal stress protein</fullName>
    </recommendedName>
</protein>
<name>A0A099KPA4_COLPS</name>
<evidence type="ECO:0000313" key="5">
    <source>
        <dbReference type="Proteomes" id="UP000029843"/>
    </source>
</evidence>
<comment type="similarity">
    <text evidence="1 2">Belongs to the universal stress protein A family.</text>
</comment>
<evidence type="ECO:0000313" key="4">
    <source>
        <dbReference type="EMBL" id="KGJ91468.1"/>
    </source>
</evidence>
<proteinExistence type="inferred from homology"/>
<dbReference type="PRINTS" id="PR01438">
    <property type="entry name" value="UNVRSLSTRESS"/>
</dbReference>
<dbReference type="EMBL" id="JQED01000029">
    <property type="protein sequence ID" value="KGJ91468.1"/>
    <property type="molecule type" value="Genomic_DNA"/>
</dbReference>
<evidence type="ECO:0000256" key="1">
    <source>
        <dbReference type="ARBA" id="ARBA00008791"/>
    </source>
</evidence>
<feature type="domain" description="UspA" evidence="3">
    <location>
        <begin position="5"/>
        <end position="157"/>
    </location>
</feature>
<accession>A0A099KPA4</accession>
<dbReference type="Pfam" id="PF00582">
    <property type="entry name" value="Usp"/>
    <property type="match status" value="1"/>
</dbReference>
<dbReference type="SUPFAM" id="SSF52402">
    <property type="entry name" value="Adenine nucleotide alpha hydrolases-like"/>
    <property type="match status" value="1"/>
</dbReference>
<evidence type="ECO:0000256" key="2">
    <source>
        <dbReference type="PIRNR" id="PIRNR006276"/>
    </source>
</evidence>
<dbReference type="RefSeq" id="WP_033094080.1">
    <property type="nucleotide sequence ID" value="NZ_JQED01000029.1"/>
</dbReference>
<dbReference type="Gene3D" id="3.40.50.620">
    <property type="entry name" value="HUPs"/>
    <property type="match status" value="1"/>
</dbReference>
<comment type="caution">
    <text evidence="4">The sequence shown here is derived from an EMBL/GenBank/DDBJ whole genome shotgun (WGS) entry which is preliminary data.</text>
</comment>
<dbReference type="PATRIC" id="fig|28229.4.peg.2385"/>
<dbReference type="InterPro" id="IPR014729">
    <property type="entry name" value="Rossmann-like_a/b/a_fold"/>
</dbReference>
<dbReference type="AlphaFoldDB" id="A0A099KPA4"/>
<sequence>MTEINTILYATDLGKHTRPAFRMAVSLAKSHNAKIHFLYVIEPLNTNTASLVNSYLPEGTIEDIYQRSLDELHEKVKNRIDTFCLEELDGEEFPGGKPVADIIEGSPAATIVSFAEEKSVDLIVMGSHAHSVLNNLFIGSVADKVVNRSATPVLLVPLKSD</sequence>
<reference evidence="4 5" key="1">
    <citation type="submission" date="2014-08" db="EMBL/GenBank/DDBJ databases">
        <title>Genomic and Phenotypic Diversity of Colwellia psychrerythraea strains from Disparate Marine Basins.</title>
        <authorList>
            <person name="Techtmann S.M."/>
            <person name="Stelling S.C."/>
            <person name="Utturkar S.M."/>
            <person name="Alshibli N."/>
            <person name="Harris A."/>
            <person name="Brown S.D."/>
            <person name="Hazen T.C."/>
        </authorList>
    </citation>
    <scope>NUCLEOTIDE SEQUENCE [LARGE SCALE GENOMIC DNA]</scope>
    <source>
        <strain evidence="4 5">ND2E</strain>
    </source>
</reference>
<dbReference type="PANTHER" id="PTHR46268">
    <property type="entry name" value="STRESS RESPONSE PROTEIN NHAX"/>
    <property type="match status" value="1"/>
</dbReference>
<evidence type="ECO:0000259" key="3">
    <source>
        <dbReference type="Pfam" id="PF00582"/>
    </source>
</evidence>
<organism evidence="4 5">
    <name type="scientific">Colwellia psychrerythraea</name>
    <name type="common">Vibrio psychroerythus</name>
    <dbReference type="NCBI Taxonomy" id="28229"/>
    <lineage>
        <taxon>Bacteria</taxon>
        <taxon>Pseudomonadati</taxon>
        <taxon>Pseudomonadota</taxon>
        <taxon>Gammaproteobacteria</taxon>
        <taxon>Alteromonadales</taxon>
        <taxon>Colwelliaceae</taxon>
        <taxon>Colwellia</taxon>
    </lineage>
</organism>
<dbReference type="OrthoDB" id="5877096at2"/>
<dbReference type="InterPro" id="IPR006016">
    <property type="entry name" value="UspA"/>
</dbReference>
<dbReference type="PANTHER" id="PTHR46268:SF6">
    <property type="entry name" value="UNIVERSAL STRESS PROTEIN UP12"/>
    <property type="match status" value="1"/>
</dbReference>
<comment type="subcellular location">
    <subcellularLocation>
        <location evidence="2">Cytoplasm</location>
    </subcellularLocation>
</comment>
<dbReference type="Proteomes" id="UP000029843">
    <property type="component" value="Unassembled WGS sequence"/>
</dbReference>
<dbReference type="GO" id="GO:0005737">
    <property type="term" value="C:cytoplasm"/>
    <property type="evidence" value="ECO:0007669"/>
    <property type="project" value="UniProtKB-SubCell"/>
</dbReference>
<keyword evidence="2" id="KW-0963">Cytoplasm</keyword>
<dbReference type="InterPro" id="IPR006015">
    <property type="entry name" value="Universal_stress_UspA"/>
</dbReference>
<dbReference type="CDD" id="cd00293">
    <property type="entry name" value="USP-like"/>
    <property type="match status" value="1"/>
</dbReference>
<gene>
    <name evidence="4" type="ORF">ND2E_3333</name>
</gene>
<dbReference type="PIRSF" id="PIRSF006276">
    <property type="entry name" value="UspA"/>
    <property type="match status" value="1"/>
</dbReference>